<feature type="active site" evidence="4">
    <location>
        <position position="251"/>
    </location>
</feature>
<dbReference type="GO" id="GO:0005576">
    <property type="term" value="C:extracellular region"/>
    <property type="evidence" value="ECO:0007669"/>
    <property type="project" value="UniProtKB-SubCell"/>
</dbReference>
<comment type="similarity">
    <text evidence="7">Belongs to the phospholipase A2 family.</text>
</comment>
<evidence type="ECO:0000313" key="12">
    <source>
        <dbReference type="Proteomes" id="UP000265080"/>
    </source>
</evidence>
<dbReference type="STRING" id="161767.ENSAPEP00000004589"/>
<dbReference type="Proteomes" id="UP000265080">
    <property type="component" value="Chromosome 10"/>
</dbReference>
<keyword evidence="2" id="KW-0964">Secreted</keyword>
<evidence type="ECO:0000256" key="7">
    <source>
        <dbReference type="RuleBase" id="RU003654"/>
    </source>
</evidence>
<dbReference type="OMA" id="HCEHLLC"/>
<dbReference type="Ensembl" id="ENSAPET00000004712.1">
    <property type="protein sequence ID" value="ENSAPEP00000004589.1"/>
    <property type="gene ID" value="ENSAPEG00000003324.1"/>
</dbReference>
<keyword evidence="9" id="KW-0812">Transmembrane</keyword>
<dbReference type="SMART" id="SM00085">
    <property type="entry name" value="PA2c"/>
    <property type="match status" value="1"/>
</dbReference>
<dbReference type="InterPro" id="IPR033113">
    <property type="entry name" value="PLA2_histidine"/>
</dbReference>
<reference evidence="11" key="3">
    <citation type="submission" date="2025-09" db="UniProtKB">
        <authorList>
            <consortium name="Ensembl"/>
        </authorList>
    </citation>
    <scope>IDENTIFICATION</scope>
</reference>
<feature type="disulfide bond" evidence="6">
    <location>
        <begin position="237"/>
        <end position="248"/>
    </location>
</feature>
<keyword evidence="5" id="KW-0106">Calcium</keyword>
<keyword evidence="3 6" id="KW-1015">Disulfide bond</keyword>
<proteinExistence type="inferred from homology"/>
<dbReference type="SUPFAM" id="SSF48619">
    <property type="entry name" value="Phospholipase A2, PLA2"/>
    <property type="match status" value="2"/>
</dbReference>
<accession>A0A3P8RZF1</accession>
<dbReference type="Gene3D" id="1.20.90.10">
    <property type="entry name" value="Phospholipase A2 domain"/>
    <property type="match status" value="3"/>
</dbReference>
<evidence type="ECO:0000313" key="11">
    <source>
        <dbReference type="Ensembl" id="ENSAPEP00000004589.1"/>
    </source>
</evidence>
<feature type="binding site" evidence="5">
    <location>
        <position position="186"/>
    </location>
    <ligand>
        <name>Ca(2+)</name>
        <dbReference type="ChEBI" id="CHEBI:29108"/>
    </ligand>
</feature>
<keyword evidence="12" id="KW-1185">Reference proteome</keyword>
<dbReference type="GO" id="GO:0005509">
    <property type="term" value="F:calcium ion binding"/>
    <property type="evidence" value="ECO:0007669"/>
    <property type="project" value="InterPro"/>
</dbReference>
<comment type="subcellular location">
    <subcellularLocation>
        <location evidence="1">Secreted</location>
    </subcellularLocation>
</comment>
<dbReference type="PANTHER" id="PTHR11716:SF1">
    <property type="entry name" value="OTOCONIN-90"/>
    <property type="match status" value="1"/>
</dbReference>
<protein>
    <submittedName>
        <fullName evidence="11">Otoconin 90</fullName>
    </submittedName>
</protein>
<dbReference type="GeneTree" id="ENSGT00940000159042"/>
<evidence type="ECO:0000256" key="2">
    <source>
        <dbReference type="ARBA" id="ARBA00022525"/>
    </source>
</evidence>
<evidence type="ECO:0000256" key="8">
    <source>
        <dbReference type="SAM" id="MobiDB-lite"/>
    </source>
</evidence>
<reference evidence="11" key="2">
    <citation type="submission" date="2025-08" db="UniProtKB">
        <authorList>
            <consortium name="Ensembl"/>
        </authorList>
    </citation>
    <scope>IDENTIFICATION</scope>
</reference>
<feature type="disulfide bond" evidence="6">
    <location>
        <begin position="187"/>
        <end position="203"/>
    </location>
</feature>
<feature type="disulfide bond" evidence="6">
    <location>
        <begin position="202"/>
        <end position="257"/>
    </location>
</feature>
<keyword evidence="9" id="KW-1133">Transmembrane helix</keyword>
<dbReference type="AlphaFoldDB" id="A0A3P8RZF1"/>
<evidence type="ECO:0000256" key="6">
    <source>
        <dbReference type="PIRSR" id="PIRSR601211-3"/>
    </source>
</evidence>
<evidence type="ECO:0000256" key="4">
    <source>
        <dbReference type="PIRSR" id="PIRSR601211-1"/>
    </source>
</evidence>
<dbReference type="InterPro" id="IPR001211">
    <property type="entry name" value="PLA2"/>
</dbReference>
<feature type="compositionally biased region" description="Low complexity" evidence="8">
    <location>
        <begin position="305"/>
        <end position="314"/>
    </location>
</feature>
<dbReference type="GO" id="GO:0016042">
    <property type="term" value="P:lipid catabolic process"/>
    <property type="evidence" value="ECO:0007669"/>
    <property type="project" value="InterPro"/>
</dbReference>
<reference evidence="11 12" key="1">
    <citation type="submission" date="2018-03" db="EMBL/GenBank/DDBJ databases">
        <title>Finding Nemo's genes: A chromosome-scale reference assembly of the genome of the orange clownfish Amphiprion percula.</title>
        <authorList>
            <person name="Lehmann R."/>
        </authorList>
    </citation>
    <scope>NUCLEOTIDE SEQUENCE</scope>
</reference>
<keyword evidence="9" id="KW-0472">Membrane</keyword>
<dbReference type="GO" id="GO:0005543">
    <property type="term" value="F:phospholipid binding"/>
    <property type="evidence" value="ECO:0007669"/>
    <property type="project" value="TreeGrafter"/>
</dbReference>
<feature type="active site" evidence="4">
    <location>
        <position position="206"/>
    </location>
</feature>
<dbReference type="InterPro" id="IPR036444">
    <property type="entry name" value="PLipase_A2_dom_sf"/>
</dbReference>
<dbReference type="GO" id="GO:0050482">
    <property type="term" value="P:arachidonate secretion"/>
    <property type="evidence" value="ECO:0007669"/>
    <property type="project" value="InterPro"/>
</dbReference>
<dbReference type="PANTHER" id="PTHR11716">
    <property type="entry name" value="PHOSPHOLIPASE A2 FAMILY MEMBER"/>
    <property type="match status" value="1"/>
</dbReference>
<dbReference type="GO" id="GO:0047498">
    <property type="term" value="F:calcium-dependent phospholipase A2 activity"/>
    <property type="evidence" value="ECO:0007669"/>
    <property type="project" value="TreeGrafter"/>
</dbReference>
<name>A0A3P8RZF1_AMPPE</name>
<dbReference type="InterPro" id="IPR016090">
    <property type="entry name" value="PLA2-like_dom"/>
</dbReference>
<dbReference type="InterPro" id="IPR041798">
    <property type="entry name" value="Otoconin-90"/>
</dbReference>
<dbReference type="GO" id="GO:0006644">
    <property type="term" value="P:phospholipid metabolic process"/>
    <property type="evidence" value="ECO:0007669"/>
    <property type="project" value="InterPro"/>
</dbReference>
<evidence type="ECO:0000259" key="10">
    <source>
        <dbReference type="SMART" id="SM00085"/>
    </source>
</evidence>
<feature type="transmembrane region" description="Helical" evidence="9">
    <location>
        <begin position="55"/>
        <end position="75"/>
    </location>
</feature>
<comment type="cofactor">
    <cofactor evidence="5">
        <name>Ca(2+)</name>
        <dbReference type="ChEBI" id="CHEBI:29108"/>
    </cofactor>
    <text evidence="5">Binds 1 Ca(2+) ion per subunit.</text>
</comment>
<keyword evidence="5" id="KW-0479">Metal-binding</keyword>
<feature type="disulfide bond" evidence="6">
    <location>
        <begin position="209"/>
        <end position="250"/>
    </location>
</feature>
<feature type="disulfide bond" evidence="6">
    <location>
        <begin position="218"/>
        <end position="243"/>
    </location>
</feature>
<evidence type="ECO:0000256" key="1">
    <source>
        <dbReference type="ARBA" id="ARBA00004613"/>
    </source>
</evidence>
<dbReference type="PROSITE" id="PS00118">
    <property type="entry name" value="PA2_HIS"/>
    <property type="match status" value="1"/>
</dbReference>
<evidence type="ECO:0000256" key="3">
    <source>
        <dbReference type="ARBA" id="ARBA00023157"/>
    </source>
</evidence>
<evidence type="ECO:0000256" key="5">
    <source>
        <dbReference type="PIRSR" id="PIRSR601211-2"/>
    </source>
</evidence>
<feature type="binding site" evidence="5">
    <location>
        <position position="188"/>
    </location>
    <ligand>
        <name>Ca(2+)</name>
        <dbReference type="ChEBI" id="CHEBI:29108"/>
    </ligand>
</feature>
<feature type="region of interest" description="Disordered" evidence="8">
    <location>
        <begin position="269"/>
        <end position="324"/>
    </location>
</feature>
<feature type="domain" description="Phospholipase A2-like central" evidence="10">
    <location>
        <begin position="161"/>
        <end position="273"/>
    </location>
</feature>
<organism evidence="11 12">
    <name type="scientific">Amphiprion percula</name>
    <name type="common">Orange clownfish</name>
    <name type="synonym">Lutjanus percula</name>
    <dbReference type="NCBI Taxonomy" id="161767"/>
    <lineage>
        <taxon>Eukaryota</taxon>
        <taxon>Metazoa</taxon>
        <taxon>Chordata</taxon>
        <taxon>Craniata</taxon>
        <taxon>Vertebrata</taxon>
        <taxon>Euteleostomi</taxon>
        <taxon>Actinopterygii</taxon>
        <taxon>Neopterygii</taxon>
        <taxon>Teleostei</taxon>
        <taxon>Neoteleostei</taxon>
        <taxon>Acanthomorphata</taxon>
        <taxon>Ovalentaria</taxon>
        <taxon>Pomacentridae</taxon>
        <taxon>Amphiprion</taxon>
    </lineage>
</organism>
<dbReference type="CDD" id="cd04707">
    <property type="entry name" value="otoconin_90"/>
    <property type="match status" value="1"/>
</dbReference>
<dbReference type="Pfam" id="PF00068">
    <property type="entry name" value="Phospholip_A2_1"/>
    <property type="match status" value="1"/>
</dbReference>
<feature type="compositionally biased region" description="Pro residues" evidence="8">
    <location>
        <begin position="315"/>
        <end position="324"/>
    </location>
</feature>
<sequence>RFTWLHSVFDNFPSLLSFASRLRCRTGICPRDLEDYGCCCRVAAAGSPVDPLDGFLFTPQTCLLNILVVFFFFYLGDAGDSCQQRFCECDQAAIDCVTQSPYNSTLRGFDESQCSAGNQTGEINLFPGQTVVSLRLSVINVSSECSFTFSLYSSDGRTRRQMPALGEMLHCLTGRCPHEYEMYGCYCGQEGGGQPLDQLDRCCFFHHCCLKQITSMGCRSDRKLNAQITCENRKPRCQGVTVCDKLQCVCDKTTAECMSAAHFNHSLPSQRCSGPEPPCRRASRPPKPPRVPAQSNEEPPGGGSSQQDTSADTSTPPPAHLQDR</sequence>
<evidence type="ECO:0000256" key="9">
    <source>
        <dbReference type="SAM" id="Phobius"/>
    </source>
</evidence>